<dbReference type="Proteomes" id="UP001218246">
    <property type="component" value="Unassembled WGS sequence"/>
</dbReference>
<evidence type="ECO:0000256" key="3">
    <source>
        <dbReference type="ARBA" id="ARBA00022989"/>
    </source>
</evidence>
<evidence type="ECO:0000259" key="6">
    <source>
        <dbReference type="Pfam" id="PF04893"/>
    </source>
</evidence>
<reference evidence="7 8" key="1">
    <citation type="submission" date="2023-04" db="EMBL/GenBank/DDBJ databases">
        <title>Ectobacillus antri isolated from activated sludge.</title>
        <authorList>
            <person name="Yan P."/>
            <person name="Liu X."/>
        </authorList>
    </citation>
    <scope>NUCLEOTIDE SEQUENCE [LARGE SCALE GENOMIC DNA]</scope>
    <source>
        <strain evidence="7 8">C18H</strain>
    </source>
</reference>
<evidence type="ECO:0000256" key="1">
    <source>
        <dbReference type="ARBA" id="ARBA00004141"/>
    </source>
</evidence>
<protein>
    <submittedName>
        <fullName evidence="7">Yip1 family protein</fullName>
    </submittedName>
</protein>
<feature type="transmembrane region" description="Helical" evidence="5">
    <location>
        <begin position="113"/>
        <end position="137"/>
    </location>
</feature>
<accession>A0ABT6H9S6</accession>
<feature type="transmembrane region" description="Helical" evidence="5">
    <location>
        <begin position="35"/>
        <end position="57"/>
    </location>
</feature>
<keyword evidence="4 5" id="KW-0472">Membrane</keyword>
<feature type="domain" description="Yip1" evidence="6">
    <location>
        <begin position="16"/>
        <end position="208"/>
    </location>
</feature>
<dbReference type="RefSeq" id="WP_164464334.1">
    <property type="nucleotide sequence ID" value="NZ_JARRRY010000034.1"/>
</dbReference>
<gene>
    <name evidence="7" type="ORF">P6P90_16880</name>
</gene>
<evidence type="ECO:0000256" key="2">
    <source>
        <dbReference type="ARBA" id="ARBA00022692"/>
    </source>
</evidence>
<comment type="caution">
    <text evidence="7">The sequence shown here is derived from an EMBL/GenBank/DDBJ whole genome shotgun (WGS) entry which is preliminary data.</text>
</comment>
<evidence type="ECO:0000313" key="7">
    <source>
        <dbReference type="EMBL" id="MDG5755568.1"/>
    </source>
</evidence>
<keyword evidence="8" id="KW-1185">Reference proteome</keyword>
<feature type="transmembrane region" description="Helical" evidence="5">
    <location>
        <begin position="157"/>
        <end position="180"/>
    </location>
</feature>
<comment type="subcellular location">
    <subcellularLocation>
        <location evidence="1">Membrane</location>
        <topology evidence="1">Multi-pass membrane protein</topology>
    </subcellularLocation>
</comment>
<evidence type="ECO:0000313" key="8">
    <source>
        <dbReference type="Proteomes" id="UP001218246"/>
    </source>
</evidence>
<evidence type="ECO:0000256" key="4">
    <source>
        <dbReference type="ARBA" id="ARBA00023136"/>
    </source>
</evidence>
<name>A0ABT6H9S6_9BACI</name>
<evidence type="ECO:0000256" key="5">
    <source>
        <dbReference type="SAM" id="Phobius"/>
    </source>
</evidence>
<keyword evidence="3 5" id="KW-1133">Transmembrane helix</keyword>
<feature type="transmembrane region" description="Helical" evidence="5">
    <location>
        <begin position="192"/>
        <end position="213"/>
    </location>
</feature>
<dbReference type="Pfam" id="PF04893">
    <property type="entry name" value="Yip1"/>
    <property type="match status" value="1"/>
</dbReference>
<organism evidence="7 8">
    <name type="scientific">Ectobacillus antri</name>
    <dbReference type="NCBI Taxonomy" id="2486280"/>
    <lineage>
        <taxon>Bacteria</taxon>
        <taxon>Bacillati</taxon>
        <taxon>Bacillota</taxon>
        <taxon>Bacilli</taxon>
        <taxon>Bacillales</taxon>
        <taxon>Bacillaceae</taxon>
        <taxon>Ectobacillus</taxon>
    </lineage>
</organism>
<proteinExistence type="predicted"/>
<feature type="transmembrane region" description="Helical" evidence="5">
    <location>
        <begin position="77"/>
        <end position="101"/>
    </location>
</feature>
<dbReference type="EMBL" id="JARULN010000034">
    <property type="protein sequence ID" value="MDG5755568.1"/>
    <property type="molecule type" value="Genomic_DNA"/>
</dbReference>
<keyword evidence="2 5" id="KW-0812">Transmembrane</keyword>
<sequence length="223" mass="23643">MELGTNVQSQEKPSLFGIFASPSLQFERMRGKVKVGLPMFIVVLLLSILAAVATQFIPPVEGVEGLPEVSPVAAMGMAFIFGLIGSYLVLFIVAALYKVLALLFGESISYKKILLLLVFTGMIGVLGQGVNVVLMAVLGGEQVSYTSLAPLFEAGTIAHSIAGSVEVFAIWNYILLALGLQIVGGFPKSKAIAFVITSYVISTSILVAITYVGSTLESIFTQM</sequence>
<dbReference type="InterPro" id="IPR006977">
    <property type="entry name" value="Yip1_dom"/>
</dbReference>